<sequence>MDAIVDSIEKAYTEFVTAAAIVLETRETNGDQSTADVNSALANFHQRLVSFKASCDEAQEFVEYLKHSLGCNKFPGNLSYSQEQVFASDHNESLIQCNPVPIKADDEKTKTDTSTSKP</sequence>
<protein>
    <recommendedName>
        <fullName evidence="3">Mediator complex subunit 29</fullName>
    </recommendedName>
</protein>
<evidence type="ECO:0000313" key="1">
    <source>
        <dbReference type="EMBL" id="KAJ8547349.1"/>
    </source>
</evidence>
<organism evidence="1 2">
    <name type="scientific">Anisodus acutangulus</name>
    <dbReference type="NCBI Taxonomy" id="402998"/>
    <lineage>
        <taxon>Eukaryota</taxon>
        <taxon>Viridiplantae</taxon>
        <taxon>Streptophyta</taxon>
        <taxon>Embryophyta</taxon>
        <taxon>Tracheophyta</taxon>
        <taxon>Spermatophyta</taxon>
        <taxon>Magnoliopsida</taxon>
        <taxon>eudicotyledons</taxon>
        <taxon>Gunneridae</taxon>
        <taxon>Pentapetalae</taxon>
        <taxon>asterids</taxon>
        <taxon>lamiids</taxon>
        <taxon>Solanales</taxon>
        <taxon>Solanaceae</taxon>
        <taxon>Solanoideae</taxon>
        <taxon>Hyoscyameae</taxon>
        <taxon>Anisodus</taxon>
    </lineage>
</organism>
<dbReference type="GO" id="GO:0009631">
    <property type="term" value="P:cold acclimation"/>
    <property type="evidence" value="ECO:0007669"/>
    <property type="project" value="InterPro"/>
</dbReference>
<dbReference type="OrthoDB" id="782223at2759"/>
<name>A0A9Q1M1T5_9SOLA</name>
<dbReference type="Proteomes" id="UP001152561">
    <property type="component" value="Unassembled WGS sequence"/>
</dbReference>
<gene>
    <name evidence="1" type="ORF">K7X08_010935</name>
</gene>
<dbReference type="GO" id="GO:0016592">
    <property type="term" value="C:mediator complex"/>
    <property type="evidence" value="ECO:0007669"/>
    <property type="project" value="InterPro"/>
</dbReference>
<reference evidence="2" key="1">
    <citation type="journal article" date="2023" name="Proc. Natl. Acad. Sci. U.S.A.">
        <title>Genomic and structural basis for evolution of tropane alkaloid biosynthesis.</title>
        <authorList>
            <person name="Wanga Y.-J."/>
            <person name="Taina T."/>
            <person name="Yua J.-Y."/>
            <person name="Lia J."/>
            <person name="Xua B."/>
            <person name="Chenc J."/>
            <person name="D'Auriad J.C."/>
            <person name="Huanga J.-P."/>
            <person name="Huanga S.-X."/>
        </authorList>
    </citation>
    <scope>NUCLEOTIDE SEQUENCE [LARGE SCALE GENOMIC DNA]</scope>
    <source>
        <strain evidence="2">cv. KIB-2019</strain>
    </source>
</reference>
<dbReference type="AlphaFoldDB" id="A0A9Q1M1T5"/>
<dbReference type="GO" id="GO:0006355">
    <property type="term" value="P:regulation of DNA-templated transcription"/>
    <property type="evidence" value="ECO:0007669"/>
    <property type="project" value="InterPro"/>
</dbReference>
<dbReference type="EMBL" id="JAJAGQ010000012">
    <property type="protein sequence ID" value="KAJ8547349.1"/>
    <property type="molecule type" value="Genomic_DNA"/>
</dbReference>
<dbReference type="PANTHER" id="PTHR35989:SF2">
    <property type="entry name" value="MEDIATOR OF RNA POLYMERASE II TRANSCRIPTION SUBUNIT 32-LIKE"/>
    <property type="match status" value="1"/>
</dbReference>
<dbReference type="GO" id="GO:0010150">
    <property type="term" value="P:leaf senescence"/>
    <property type="evidence" value="ECO:0007669"/>
    <property type="project" value="InterPro"/>
</dbReference>
<evidence type="ECO:0000313" key="2">
    <source>
        <dbReference type="Proteomes" id="UP001152561"/>
    </source>
</evidence>
<keyword evidence="2" id="KW-1185">Reference proteome</keyword>
<comment type="caution">
    <text evidence="1">The sequence shown here is derived from an EMBL/GenBank/DDBJ whole genome shotgun (WGS) entry which is preliminary data.</text>
</comment>
<dbReference type="InterPro" id="IPR033244">
    <property type="entry name" value="MED32"/>
</dbReference>
<evidence type="ECO:0008006" key="3">
    <source>
        <dbReference type="Google" id="ProtNLM"/>
    </source>
</evidence>
<proteinExistence type="predicted"/>
<accession>A0A9Q1M1T5</accession>
<dbReference type="PANTHER" id="PTHR35989">
    <property type="entry name" value="MEDIATOR OF RNA POLYMERASE II TRANSCRIPTION SUBUNIT 32"/>
    <property type="match status" value="1"/>
</dbReference>
<dbReference type="GO" id="GO:0048364">
    <property type="term" value="P:root development"/>
    <property type="evidence" value="ECO:0007669"/>
    <property type="project" value="InterPro"/>
</dbReference>